<dbReference type="VEuPathDB" id="FungiDB:MYCFIDRAFT_212112"/>
<dbReference type="GO" id="GO:0005886">
    <property type="term" value="C:plasma membrane"/>
    <property type="evidence" value="ECO:0007669"/>
    <property type="project" value="TreeGrafter"/>
</dbReference>
<evidence type="ECO:0000259" key="3">
    <source>
        <dbReference type="PROSITE" id="PS50011"/>
    </source>
</evidence>
<dbReference type="SUPFAM" id="SSF56112">
    <property type="entry name" value="Protein kinase-like (PK-like)"/>
    <property type="match status" value="1"/>
</dbReference>
<dbReference type="GO" id="GO:0004672">
    <property type="term" value="F:protein kinase activity"/>
    <property type="evidence" value="ECO:0007669"/>
    <property type="project" value="InterPro"/>
</dbReference>
<dbReference type="InterPro" id="IPR011009">
    <property type="entry name" value="Kinase-like_dom_sf"/>
</dbReference>
<dbReference type="PANTHER" id="PTHR27001">
    <property type="entry name" value="OS01G0253100 PROTEIN"/>
    <property type="match status" value="1"/>
</dbReference>
<feature type="domain" description="Protein kinase" evidence="3">
    <location>
        <begin position="117"/>
        <end position="260"/>
    </location>
</feature>
<keyword evidence="5" id="KW-1185">Reference proteome</keyword>
<gene>
    <name evidence="4" type="ORF">MYCFIDRAFT_212112</name>
</gene>
<dbReference type="PANTHER" id="PTHR27001:SF931">
    <property type="entry name" value="OS11G0664100 PROTEIN"/>
    <property type="match status" value="1"/>
</dbReference>
<dbReference type="HOGENOM" id="CLU_1071818_0_0_1"/>
<dbReference type="KEGG" id="pfj:MYCFIDRAFT_212112"/>
<keyword evidence="1" id="KW-0547">Nucleotide-binding</keyword>
<dbReference type="AlphaFoldDB" id="M3APG6"/>
<dbReference type="eggNOG" id="KOG0199">
    <property type="taxonomic scope" value="Eukaryota"/>
</dbReference>
<dbReference type="GeneID" id="19337617"/>
<keyword evidence="2" id="KW-0067">ATP-binding</keyword>
<feature type="non-terminal residue" evidence="4">
    <location>
        <position position="260"/>
    </location>
</feature>
<accession>M3APG6</accession>
<dbReference type="EMBL" id="KB446562">
    <property type="protein sequence ID" value="EME79018.1"/>
    <property type="molecule type" value="Genomic_DNA"/>
</dbReference>
<organism evidence="4 5">
    <name type="scientific">Pseudocercospora fijiensis (strain CIRAD86)</name>
    <name type="common">Black leaf streak disease fungus</name>
    <name type="synonym">Mycosphaerella fijiensis</name>
    <dbReference type="NCBI Taxonomy" id="383855"/>
    <lineage>
        <taxon>Eukaryota</taxon>
        <taxon>Fungi</taxon>
        <taxon>Dikarya</taxon>
        <taxon>Ascomycota</taxon>
        <taxon>Pezizomycotina</taxon>
        <taxon>Dothideomycetes</taxon>
        <taxon>Dothideomycetidae</taxon>
        <taxon>Mycosphaerellales</taxon>
        <taxon>Mycosphaerellaceae</taxon>
        <taxon>Pseudocercospora</taxon>
    </lineage>
</organism>
<evidence type="ECO:0000256" key="1">
    <source>
        <dbReference type="ARBA" id="ARBA00022741"/>
    </source>
</evidence>
<dbReference type="STRING" id="383855.M3APG6"/>
<dbReference type="Pfam" id="PF00069">
    <property type="entry name" value="Pkinase"/>
    <property type="match status" value="1"/>
</dbReference>
<reference evidence="4 5" key="1">
    <citation type="journal article" date="2012" name="PLoS Pathog.">
        <title>Diverse lifestyles and strategies of plant pathogenesis encoded in the genomes of eighteen Dothideomycetes fungi.</title>
        <authorList>
            <person name="Ohm R.A."/>
            <person name="Feau N."/>
            <person name="Henrissat B."/>
            <person name="Schoch C.L."/>
            <person name="Horwitz B.A."/>
            <person name="Barry K.W."/>
            <person name="Condon B.J."/>
            <person name="Copeland A.C."/>
            <person name="Dhillon B."/>
            <person name="Glaser F."/>
            <person name="Hesse C.N."/>
            <person name="Kosti I."/>
            <person name="LaButti K."/>
            <person name="Lindquist E.A."/>
            <person name="Lucas S."/>
            <person name="Salamov A.A."/>
            <person name="Bradshaw R.E."/>
            <person name="Ciuffetti L."/>
            <person name="Hamelin R.C."/>
            <person name="Kema G.H.J."/>
            <person name="Lawrence C."/>
            <person name="Scott J.A."/>
            <person name="Spatafora J.W."/>
            <person name="Turgeon B.G."/>
            <person name="de Wit P.J.G.M."/>
            <person name="Zhong S."/>
            <person name="Goodwin S.B."/>
            <person name="Grigoriev I.V."/>
        </authorList>
    </citation>
    <scope>NUCLEOTIDE SEQUENCE [LARGE SCALE GENOMIC DNA]</scope>
    <source>
        <strain evidence="4 5">CIRAD86</strain>
    </source>
</reference>
<dbReference type="RefSeq" id="XP_007929853.1">
    <property type="nucleotide sequence ID" value="XM_007931662.1"/>
</dbReference>
<sequence>MHFRDKSNREKFFVTYAEKPNQWRRVTVSLDYRNAPPDSLEADLSTLSYQHDKSIRIYEAIRHSWPEIQYYPTVTNLKLETTQDDGQLHVHVREDANEIINYPSRSLFDHVACPRFSESQLEFISHLSGFVYKVRLNGHVVIKKEIPGPDTIDEFLYEVNALDSLQESRHVVRLAGLVMDDRGELVKGLLLSYASKGALVDMIYDFRGSDMLSWERREKWAKQIVSGLSDIHEAGFVQGDFTLSNIVIDEDDNAQIIDIN</sequence>
<evidence type="ECO:0000313" key="4">
    <source>
        <dbReference type="EMBL" id="EME79018.1"/>
    </source>
</evidence>
<evidence type="ECO:0000256" key="2">
    <source>
        <dbReference type="ARBA" id="ARBA00022840"/>
    </source>
</evidence>
<dbReference type="InterPro" id="IPR000719">
    <property type="entry name" value="Prot_kinase_dom"/>
</dbReference>
<dbReference type="GO" id="GO:0005524">
    <property type="term" value="F:ATP binding"/>
    <property type="evidence" value="ECO:0007669"/>
    <property type="project" value="UniProtKB-KW"/>
</dbReference>
<protein>
    <recommendedName>
        <fullName evidence="3">Protein kinase domain-containing protein</fullName>
    </recommendedName>
</protein>
<dbReference type="Proteomes" id="UP000016932">
    <property type="component" value="Unassembled WGS sequence"/>
</dbReference>
<dbReference type="PROSITE" id="PS50011">
    <property type="entry name" value="PROTEIN_KINASE_DOM"/>
    <property type="match status" value="1"/>
</dbReference>
<evidence type="ECO:0000313" key="5">
    <source>
        <dbReference type="Proteomes" id="UP000016932"/>
    </source>
</evidence>
<proteinExistence type="predicted"/>
<dbReference type="OrthoDB" id="635774at2759"/>
<name>M3APG6_PSEFD</name>
<dbReference type="Gene3D" id="1.10.510.10">
    <property type="entry name" value="Transferase(Phosphotransferase) domain 1"/>
    <property type="match status" value="1"/>
</dbReference>